<name>A0A645GR64_9ZZZZ</name>
<accession>A0A645GR64</accession>
<sequence>MIIELDKEIIDSNCVDWDKYIWHNSTTTIYSATLFSCKLELFIDLHAICLSHFAMLIPFVDIITIVLREWLLYRSS</sequence>
<dbReference type="AlphaFoldDB" id="A0A645GR64"/>
<protein>
    <submittedName>
        <fullName evidence="1">Uncharacterized protein</fullName>
    </submittedName>
</protein>
<organism evidence="1">
    <name type="scientific">bioreactor metagenome</name>
    <dbReference type="NCBI Taxonomy" id="1076179"/>
    <lineage>
        <taxon>unclassified sequences</taxon>
        <taxon>metagenomes</taxon>
        <taxon>ecological metagenomes</taxon>
    </lineage>
</organism>
<proteinExistence type="predicted"/>
<gene>
    <name evidence="1" type="ORF">SDC9_176840</name>
</gene>
<reference evidence="1" key="1">
    <citation type="submission" date="2019-08" db="EMBL/GenBank/DDBJ databases">
        <authorList>
            <person name="Kucharzyk K."/>
            <person name="Murdoch R.W."/>
            <person name="Higgins S."/>
            <person name="Loffler F."/>
        </authorList>
    </citation>
    <scope>NUCLEOTIDE SEQUENCE</scope>
</reference>
<evidence type="ECO:0000313" key="1">
    <source>
        <dbReference type="EMBL" id="MPN29387.1"/>
    </source>
</evidence>
<comment type="caution">
    <text evidence="1">The sequence shown here is derived from an EMBL/GenBank/DDBJ whole genome shotgun (WGS) entry which is preliminary data.</text>
</comment>
<dbReference type="EMBL" id="VSSQ01080062">
    <property type="protein sequence ID" value="MPN29387.1"/>
    <property type="molecule type" value="Genomic_DNA"/>
</dbReference>